<protein>
    <submittedName>
        <fullName evidence="2">Fibronectin type III domain-containing protein</fullName>
    </submittedName>
</protein>
<feature type="non-terminal residue" evidence="2">
    <location>
        <position position="565"/>
    </location>
</feature>
<evidence type="ECO:0000259" key="1">
    <source>
        <dbReference type="PROSITE" id="PS50853"/>
    </source>
</evidence>
<dbReference type="CDD" id="cd00063">
    <property type="entry name" value="FN3"/>
    <property type="match status" value="1"/>
</dbReference>
<comment type="caution">
    <text evidence="2">The sequence shown here is derived from an EMBL/GenBank/DDBJ whole genome shotgun (WGS) entry which is preliminary data.</text>
</comment>
<evidence type="ECO:0000313" key="2">
    <source>
        <dbReference type="EMBL" id="RRA88972.1"/>
    </source>
</evidence>
<dbReference type="SMART" id="SM00060">
    <property type="entry name" value="FN3"/>
    <property type="match status" value="1"/>
</dbReference>
<keyword evidence="3" id="KW-1185">Reference proteome</keyword>
<dbReference type="Proteomes" id="UP000268372">
    <property type="component" value="Unassembled WGS sequence"/>
</dbReference>
<name>A0A3P1AM80_9FLAO</name>
<evidence type="ECO:0000313" key="3">
    <source>
        <dbReference type="Proteomes" id="UP000268372"/>
    </source>
</evidence>
<feature type="domain" description="Fibronectin type-III" evidence="1">
    <location>
        <begin position="460"/>
        <end position="556"/>
    </location>
</feature>
<dbReference type="Pfam" id="PF00041">
    <property type="entry name" value="fn3"/>
    <property type="match status" value="1"/>
</dbReference>
<dbReference type="AlphaFoldDB" id="A0A3P1AM80"/>
<accession>A0A3P1AM80</accession>
<dbReference type="InterPro" id="IPR045474">
    <property type="entry name" value="GEVED"/>
</dbReference>
<dbReference type="InterPro" id="IPR013783">
    <property type="entry name" value="Ig-like_fold"/>
</dbReference>
<dbReference type="OrthoDB" id="1305741at2"/>
<organism evidence="2 3">
    <name type="scientific">Paenimyroides viscosum</name>
    <dbReference type="NCBI Taxonomy" id="2488729"/>
    <lineage>
        <taxon>Bacteria</taxon>
        <taxon>Pseudomonadati</taxon>
        <taxon>Bacteroidota</taxon>
        <taxon>Flavobacteriia</taxon>
        <taxon>Flavobacteriales</taxon>
        <taxon>Flavobacteriaceae</taxon>
        <taxon>Paenimyroides</taxon>
    </lineage>
</organism>
<dbReference type="Gene3D" id="2.60.40.10">
    <property type="entry name" value="Immunoglobulins"/>
    <property type="match status" value="1"/>
</dbReference>
<reference evidence="2 3" key="1">
    <citation type="submission" date="2018-11" db="EMBL/GenBank/DDBJ databases">
        <title>Flavobacterium sp. nov., YIM 102796 draft genome.</title>
        <authorList>
            <person name="Li G."/>
            <person name="Jiang Y."/>
        </authorList>
    </citation>
    <scope>NUCLEOTIDE SEQUENCE [LARGE SCALE GENOMIC DNA]</scope>
    <source>
        <strain evidence="2 3">YIM 102796</strain>
    </source>
</reference>
<dbReference type="EMBL" id="RQTJ01000076">
    <property type="protein sequence ID" value="RRA88972.1"/>
    <property type="molecule type" value="Genomic_DNA"/>
</dbReference>
<dbReference type="InterPro" id="IPR036116">
    <property type="entry name" value="FN3_sf"/>
</dbReference>
<dbReference type="PROSITE" id="PS50853">
    <property type="entry name" value="FN3"/>
    <property type="match status" value="1"/>
</dbReference>
<dbReference type="SUPFAM" id="SSF49265">
    <property type="entry name" value="Fibronectin type III"/>
    <property type="match status" value="1"/>
</dbReference>
<sequence>MKKITQLSRLKMRWLNTKVLLSLLLVLFLPLLNINAQTTINTNLAGTTSTGSGGNGITFGIENTNTGAQILTGVGYYLTTSHSNTVYELWISTTSLSGPQPTTYPSAGWTLLATVTTGTITTTAIQPLFTGLTHIIPANTTHRFSLVKPGSGPQYASSGATIMSAGGVNLLLGAHNINGSSVGYAATIANRYWAGSITFMPADPCTGQVIAGAAASSVSDACAGVPINLSLNGSTLATGLTYQWQSSPAGANTWTNIPGATNMTYSTLQSVPTDYRCILVCTNSNSTQTSTPVSVGQNPYTQCYCTPVYTTGCATYNLNSFKIAGEGTSVISDLNTGCTGAGYADRTTLFTPLNILQDNSYDIEVNTTASTTTIYTSIWIDLNQNGAFEPFEKLLSDLVTSTNPNFAKATILIPDTAVPGVTRMRVRTVYSSTAVDACASTTWGEAHDYLVDIQAVTCYRPLSLAISDITKNSATVTVTPNSKNATNVTYQYEVRESGKPGSGATGLAASGTVTTNPFPITGLQPLTKYLVYVKAVCSSTDSSSWSNGENLNTLCNYPDLITAPG</sequence>
<gene>
    <name evidence="2" type="ORF">EG242_14725</name>
</gene>
<dbReference type="Gene3D" id="2.60.40.2700">
    <property type="match status" value="1"/>
</dbReference>
<dbReference type="Pfam" id="PF20009">
    <property type="entry name" value="GEVED"/>
    <property type="match status" value="1"/>
</dbReference>
<proteinExistence type="predicted"/>
<dbReference type="InterPro" id="IPR003961">
    <property type="entry name" value="FN3_dom"/>
</dbReference>
<dbReference type="RefSeq" id="WP_148090588.1">
    <property type="nucleotide sequence ID" value="NZ_RQTJ01000076.1"/>
</dbReference>